<keyword evidence="2" id="KW-0472">Membrane</keyword>
<accession>A0A134CE40</accession>
<dbReference type="InterPro" id="IPR021144">
    <property type="entry name" value="UPF0597"/>
</dbReference>
<dbReference type="PIRSF" id="PIRSF006054">
    <property type="entry name" value="UCP006054"/>
    <property type="match status" value="1"/>
</dbReference>
<organism evidence="4 5">
    <name type="scientific">Megasphaera hutchinsoni</name>
    <dbReference type="NCBI Taxonomy" id="1588748"/>
    <lineage>
        <taxon>Bacteria</taxon>
        <taxon>Bacillati</taxon>
        <taxon>Bacillota</taxon>
        <taxon>Negativicutes</taxon>
        <taxon>Veillonellales</taxon>
        <taxon>Veillonellaceae</taxon>
        <taxon>Megasphaera</taxon>
    </lineage>
</organism>
<dbReference type="STRING" id="1588748.HMPREF3182_01230"/>
<comment type="caution">
    <text evidence="4">The sequence shown here is derived from an EMBL/GenBank/DDBJ whole genome shotgun (WGS) entry which is preliminary data.</text>
</comment>
<reference evidence="5" key="1">
    <citation type="submission" date="2016-01" db="EMBL/GenBank/DDBJ databases">
        <authorList>
            <person name="Mitreva M."/>
            <person name="Pepin K.H."/>
            <person name="Mihindukulasuriya K.A."/>
            <person name="Fulton R."/>
            <person name="Fronick C."/>
            <person name="O'Laughlin M."/>
            <person name="Miner T."/>
            <person name="Herter B."/>
            <person name="Rosa B.A."/>
            <person name="Cordes M."/>
            <person name="Tomlinson C."/>
            <person name="Wollam A."/>
            <person name="Palsikar V.B."/>
            <person name="Mardis E.R."/>
            <person name="Wilson R.K."/>
        </authorList>
    </citation>
    <scope>NUCLEOTIDE SEQUENCE [LARGE SCALE GENOMIC DNA]</scope>
    <source>
        <strain evidence="5">KA00182</strain>
    </source>
</reference>
<feature type="transmembrane region" description="Helical" evidence="2">
    <location>
        <begin position="315"/>
        <end position="336"/>
    </location>
</feature>
<feature type="domain" description="Serine dehydratase-like alpha subunit" evidence="3">
    <location>
        <begin position="143"/>
        <end position="426"/>
    </location>
</feature>
<keyword evidence="5" id="KW-1185">Reference proteome</keyword>
<dbReference type="Pfam" id="PF03313">
    <property type="entry name" value="SDH_alpha"/>
    <property type="match status" value="1"/>
</dbReference>
<evidence type="ECO:0000313" key="5">
    <source>
        <dbReference type="Proteomes" id="UP000070160"/>
    </source>
</evidence>
<dbReference type="PANTHER" id="PTHR30501:SF2">
    <property type="entry name" value="UPF0597 PROTEIN YHAM"/>
    <property type="match status" value="1"/>
</dbReference>
<gene>
    <name evidence="4" type="ORF">HMPREF3182_01230</name>
</gene>
<dbReference type="HAMAP" id="MF_01845">
    <property type="entry name" value="UPF0597"/>
    <property type="match status" value="1"/>
</dbReference>
<sequence length="437" mass="46362">MRMKKDWEKIIDILHDEVVPATGCTEPVSLAFAAAVAASKLQEPVVRIQARVSPNLMKNGMGVMVPGTGRPGLYIAAAVGALGGNPNADLQVLEGITQDHVNKAIDMVEQQLVSVDIAYDVPYVLYAEAVLIGKAHCVKVCISDRHTNVIYIEKDGNVLFQKSADDTNDKENKEAFLQSLTINKIIDFAEQVPIEAIQFIAEAGDMNETLSQVGLAGKYGLQIGATLMKQQQSGLMGTDLQSNVIIRTVGASDARMGGAKLPAMTNSGSGNQGISATMPVVVVADYVHATTEERLRAMVLSHATAIYAHAFLPKLSALCAAMTACIGAAVGMAWLLSKKHERSVICNAICNMTGDLSGMICDGAANSCSMKVASASAAAFKAVLLAMEGIRVSGHDGVVAFDVDECIRNIGILATSGMKQTDEEILHIMLNKNKMKV</sequence>
<dbReference type="InterPro" id="IPR005130">
    <property type="entry name" value="Ser_deHydtase-like_asu"/>
</dbReference>
<dbReference type="GO" id="GO:0080146">
    <property type="term" value="F:L-cysteine desulfhydrase activity"/>
    <property type="evidence" value="ECO:0007669"/>
    <property type="project" value="TreeGrafter"/>
</dbReference>
<dbReference type="PANTHER" id="PTHR30501">
    <property type="entry name" value="UPF0597 PROTEIN YHAM"/>
    <property type="match status" value="1"/>
</dbReference>
<evidence type="ECO:0000256" key="2">
    <source>
        <dbReference type="SAM" id="Phobius"/>
    </source>
</evidence>
<keyword evidence="2" id="KW-1133">Transmembrane helix</keyword>
<protein>
    <recommendedName>
        <fullName evidence="1">UPF0597 protein HMPREF3182_01230</fullName>
    </recommendedName>
</protein>
<evidence type="ECO:0000259" key="3">
    <source>
        <dbReference type="Pfam" id="PF03313"/>
    </source>
</evidence>
<comment type="similarity">
    <text evidence="1">Belongs to the UPF0597 family.</text>
</comment>
<evidence type="ECO:0000313" key="4">
    <source>
        <dbReference type="EMBL" id="KXB90476.1"/>
    </source>
</evidence>
<dbReference type="GO" id="GO:0019450">
    <property type="term" value="P:L-cysteine catabolic process to pyruvate"/>
    <property type="evidence" value="ECO:0007669"/>
    <property type="project" value="TreeGrafter"/>
</dbReference>
<dbReference type="EMBL" id="LSDT01000046">
    <property type="protein sequence ID" value="KXB90476.1"/>
    <property type="molecule type" value="Genomic_DNA"/>
</dbReference>
<evidence type="ECO:0000256" key="1">
    <source>
        <dbReference type="HAMAP-Rule" id="MF_01845"/>
    </source>
</evidence>
<dbReference type="AlphaFoldDB" id="A0A134CE40"/>
<keyword evidence="2" id="KW-0812">Transmembrane</keyword>
<dbReference type="PATRIC" id="fig|1588748.3.peg.1188"/>
<proteinExistence type="inferred from homology"/>
<dbReference type="Proteomes" id="UP000070160">
    <property type="component" value="Unassembled WGS sequence"/>
</dbReference>
<name>A0A134CE40_9FIRM</name>